<dbReference type="EMBL" id="CM044701">
    <property type="protein sequence ID" value="KAI5683838.1"/>
    <property type="molecule type" value="Genomic_DNA"/>
</dbReference>
<name>A0ACC0CG98_CATRO</name>
<sequence length="390" mass="44943">MENVLMANVLIFEGLRPLICFYWFPSLLCEFSSVACVKEASSCWRRLGLGMLRVFAWIMQGRRCSDLPLSSIGGLEIAAFGCILLLFPSLPALLVDIVSSLMKSVNNGSAWFTLSIAAILGERLTFLFLNMLHSSFLVLSLSYAFATLLDIYLAFAASDSLCKFFIIYHFFAGYKQFKIKPLLDLSVCLGLCTGIFGVRFLSEDSLIDLWLVCILLLVHYANFTSCSMPLRGHMELKNNLYWRRSYLFHESEYPELVWWLRQYPLGFLFLRVLVLYSSFSSSLCQSHRLHSFAGYNSGPFCLPWPLQYFWSPVFVFPYLVKMILASMFLRDAASSCDTGNLWWLHVYYWLKQLFHLLFYFAPSSYSLFLAVRFVKVETMESFVKYSIDPP</sequence>
<evidence type="ECO:0000313" key="1">
    <source>
        <dbReference type="EMBL" id="KAI5683838.1"/>
    </source>
</evidence>
<reference evidence="2" key="1">
    <citation type="journal article" date="2023" name="Nat. Plants">
        <title>Single-cell RNA sequencing provides a high-resolution roadmap for understanding the multicellular compartmentation of specialized metabolism.</title>
        <authorList>
            <person name="Sun S."/>
            <person name="Shen X."/>
            <person name="Li Y."/>
            <person name="Li Y."/>
            <person name="Wang S."/>
            <person name="Li R."/>
            <person name="Zhang H."/>
            <person name="Shen G."/>
            <person name="Guo B."/>
            <person name="Wei J."/>
            <person name="Xu J."/>
            <person name="St-Pierre B."/>
            <person name="Chen S."/>
            <person name="Sun C."/>
        </authorList>
    </citation>
    <scope>NUCLEOTIDE SEQUENCE [LARGE SCALE GENOMIC DNA]</scope>
</reference>
<accession>A0ACC0CG98</accession>
<evidence type="ECO:0000313" key="2">
    <source>
        <dbReference type="Proteomes" id="UP001060085"/>
    </source>
</evidence>
<proteinExistence type="predicted"/>
<organism evidence="1 2">
    <name type="scientific">Catharanthus roseus</name>
    <name type="common">Madagascar periwinkle</name>
    <name type="synonym">Vinca rosea</name>
    <dbReference type="NCBI Taxonomy" id="4058"/>
    <lineage>
        <taxon>Eukaryota</taxon>
        <taxon>Viridiplantae</taxon>
        <taxon>Streptophyta</taxon>
        <taxon>Embryophyta</taxon>
        <taxon>Tracheophyta</taxon>
        <taxon>Spermatophyta</taxon>
        <taxon>Magnoliopsida</taxon>
        <taxon>eudicotyledons</taxon>
        <taxon>Gunneridae</taxon>
        <taxon>Pentapetalae</taxon>
        <taxon>asterids</taxon>
        <taxon>lamiids</taxon>
        <taxon>Gentianales</taxon>
        <taxon>Apocynaceae</taxon>
        <taxon>Rauvolfioideae</taxon>
        <taxon>Vinceae</taxon>
        <taxon>Catharanthinae</taxon>
        <taxon>Catharanthus</taxon>
    </lineage>
</organism>
<gene>
    <name evidence="1" type="ORF">M9H77_05066</name>
</gene>
<dbReference type="Proteomes" id="UP001060085">
    <property type="component" value="Linkage Group LG01"/>
</dbReference>
<protein>
    <submittedName>
        <fullName evidence="1">Uncharacterized protein</fullName>
    </submittedName>
</protein>
<comment type="caution">
    <text evidence="1">The sequence shown here is derived from an EMBL/GenBank/DDBJ whole genome shotgun (WGS) entry which is preliminary data.</text>
</comment>
<keyword evidence="2" id="KW-1185">Reference proteome</keyword>